<name>A0A814AJG2_9BILA</name>
<dbReference type="InterPro" id="IPR053164">
    <property type="entry name" value="IS1016-like_transposase"/>
</dbReference>
<gene>
    <name evidence="3" type="ORF">OXX778_LOCUS12125</name>
</gene>
<evidence type="ECO:0000256" key="1">
    <source>
        <dbReference type="SAM" id="MobiDB-lite"/>
    </source>
</evidence>
<dbReference type="EMBL" id="CAJNOC010002148">
    <property type="protein sequence ID" value="CAF0915492.1"/>
    <property type="molecule type" value="Genomic_DNA"/>
</dbReference>
<dbReference type="OrthoDB" id="8597234at2759"/>
<dbReference type="AlphaFoldDB" id="A0A814AJG2"/>
<protein>
    <recommendedName>
        <fullName evidence="2">C2H2-type domain-containing protein</fullName>
    </recommendedName>
</protein>
<dbReference type="SMART" id="SM01126">
    <property type="entry name" value="DDE_Tnp_IS1595"/>
    <property type="match status" value="1"/>
</dbReference>
<feature type="compositionally biased region" description="Basic and acidic residues" evidence="1">
    <location>
        <begin position="361"/>
        <end position="370"/>
    </location>
</feature>
<reference evidence="3" key="1">
    <citation type="submission" date="2021-02" db="EMBL/GenBank/DDBJ databases">
        <authorList>
            <person name="Nowell W R."/>
        </authorList>
    </citation>
    <scope>NUCLEOTIDE SEQUENCE</scope>
    <source>
        <strain evidence="3">Ploen Becks lab</strain>
    </source>
</reference>
<organism evidence="3 4">
    <name type="scientific">Brachionus calyciflorus</name>
    <dbReference type="NCBI Taxonomy" id="104777"/>
    <lineage>
        <taxon>Eukaryota</taxon>
        <taxon>Metazoa</taxon>
        <taxon>Spiralia</taxon>
        <taxon>Gnathifera</taxon>
        <taxon>Rotifera</taxon>
        <taxon>Eurotatoria</taxon>
        <taxon>Monogononta</taxon>
        <taxon>Pseudotrocha</taxon>
        <taxon>Ploima</taxon>
        <taxon>Brachionidae</taxon>
        <taxon>Brachionus</taxon>
    </lineage>
</organism>
<feature type="compositionally biased region" description="Acidic residues" evidence="1">
    <location>
        <begin position="371"/>
        <end position="382"/>
    </location>
</feature>
<evidence type="ECO:0000313" key="3">
    <source>
        <dbReference type="EMBL" id="CAF0915492.1"/>
    </source>
</evidence>
<dbReference type="Proteomes" id="UP000663879">
    <property type="component" value="Unassembled WGS sequence"/>
</dbReference>
<dbReference type="PROSITE" id="PS00028">
    <property type="entry name" value="ZINC_FINGER_C2H2_1"/>
    <property type="match status" value="1"/>
</dbReference>
<evidence type="ECO:0000313" key="4">
    <source>
        <dbReference type="Proteomes" id="UP000663879"/>
    </source>
</evidence>
<dbReference type="InterPro" id="IPR013087">
    <property type="entry name" value="Znf_C2H2_type"/>
</dbReference>
<evidence type="ECO:0000259" key="2">
    <source>
        <dbReference type="PROSITE" id="PS00028"/>
    </source>
</evidence>
<dbReference type="NCBIfam" id="NF033547">
    <property type="entry name" value="transpos_IS1595"/>
    <property type="match status" value="1"/>
</dbReference>
<dbReference type="InterPro" id="IPR024445">
    <property type="entry name" value="Tnp_ISXO2-like"/>
</dbReference>
<dbReference type="Pfam" id="PF12762">
    <property type="entry name" value="DDE_Tnp_IS1595"/>
    <property type="match status" value="1"/>
</dbReference>
<proteinExistence type="predicted"/>
<dbReference type="PANTHER" id="PTHR47163">
    <property type="entry name" value="DDE_TNP_IS1595 DOMAIN-CONTAINING PROTEIN"/>
    <property type="match status" value="1"/>
</dbReference>
<feature type="region of interest" description="Disordered" evidence="1">
    <location>
        <begin position="347"/>
        <end position="386"/>
    </location>
</feature>
<comment type="caution">
    <text evidence="3">The sequence shown here is derived from an EMBL/GenBank/DDBJ whole genome shotgun (WGS) entry which is preliminary data.</text>
</comment>
<dbReference type="PANTHER" id="PTHR47163:SF2">
    <property type="entry name" value="SI:DKEY-17M8.2"/>
    <property type="match status" value="1"/>
</dbReference>
<feature type="domain" description="C2H2-type" evidence="2">
    <location>
        <begin position="463"/>
        <end position="484"/>
    </location>
</feature>
<sequence length="486" mass="55311">MDESIDLKIFRQVSEIGLVRASRSCENNRCKKYLQQMELKLRKRNKDATNTILTWRCSPLRILLGVFKCWAAQLTISKTISVIQLNFDQKISKDTVSEIYFKLRQLCAIDIDRLNLKLGGPSKIVEIDESLYAKVKHNKGKDLKRPQVSTFGLVQRRDSISNGSCYLQVVPDREAETLLSIIYDKCLPGTIIFSDCWASYNKIAQLRDYQHKTVNHSINFLDPETGACTNRIESLWNSSKHRFKEMRGCKRGLIQSHLDEFTWRFNNNVNNDRVKCYELILNIIAKYYQPGTKQSDFEKICNEAVGDLEQDAVVYEANSDDDIYDEVDDNSDNNSDIGSLLGSLIGSRSNSEVDSNEFSQESEKNLKDLDLNEVNDESEDDKTDSVTLVKSKTDVMPSNDQDSDAEISEDIITLDQHLSVLNLNAAEKAKNYLEKVMTEITPSQETLKVVKEALSKHANPVPCELCGELMKNSKGVKLHIAKKHKN</sequence>
<keyword evidence="4" id="KW-1185">Reference proteome</keyword>
<accession>A0A814AJG2</accession>